<evidence type="ECO:0000313" key="2">
    <source>
        <dbReference type="EMBL" id="PCG65987.1"/>
    </source>
</evidence>
<evidence type="ECO:0000256" key="1">
    <source>
        <dbReference type="SAM" id="SignalP"/>
    </source>
</evidence>
<dbReference type="InterPro" id="IPR009832">
    <property type="entry name" value="DUF1397"/>
</dbReference>
<organism evidence="2">
    <name type="scientific">Heliothis virescens</name>
    <name type="common">Tobacco budworm moth</name>
    <dbReference type="NCBI Taxonomy" id="7102"/>
    <lineage>
        <taxon>Eukaryota</taxon>
        <taxon>Metazoa</taxon>
        <taxon>Ecdysozoa</taxon>
        <taxon>Arthropoda</taxon>
        <taxon>Hexapoda</taxon>
        <taxon>Insecta</taxon>
        <taxon>Pterygota</taxon>
        <taxon>Neoptera</taxon>
        <taxon>Endopterygota</taxon>
        <taxon>Lepidoptera</taxon>
        <taxon>Glossata</taxon>
        <taxon>Ditrysia</taxon>
        <taxon>Noctuoidea</taxon>
        <taxon>Noctuidae</taxon>
        <taxon>Heliothinae</taxon>
        <taxon>Heliothis</taxon>
    </lineage>
</organism>
<keyword evidence="1" id="KW-0732">Signal</keyword>
<dbReference type="AlphaFoldDB" id="A0A2A4J1E9"/>
<feature type="signal peptide" evidence="1">
    <location>
        <begin position="1"/>
        <end position="16"/>
    </location>
</feature>
<gene>
    <name evidence="2" type="ORF">B5V51_8348</name>
</gene>
<feature type="chain" id="PRO_5013508086" description="27 kDa hemolymph protein" evidence="1">
    <location>
        <begin position="17"/>
        <end position="230"/>
    </location>
</feature>
<accession>A0A2A4J1E9</accession>
<comment type="caution">
    <text evidence="2">The sequence shown here is derived from an EMBL/GenBank/DDBJ whole genome shotgun (WGS) entry which is preliminary data.</text>
</comment>
<sequence>MLRTIVFAVLAVAVLADEFSLPEDKRAQLRSMLREQCKKNNAEDKVDQVENVGKNFVDCVKGLFDMETLKKEIEEAKPNGALDEVFKKYCAKTPELKSCIYNLLDGVTPCVDSNIREQINSAKNGTDQFIDFVCYKDGDRIALFIAEGGPQCFQSKANEIRACADNIRQGFSSIEEAKALTLAQKCGKFDELSTCVVNKLEGCETPTPANMAESLFRFVRKGSPCNDAKA</sequence>
<dbReference type="EMBL" id="NWSH01003653">
    <property type="protein sequence ID" value="PCG65988.1"/>
    <property type="molecule type" value="Genomic_DNA"/>
</dbReference>
<name>A0A2A4J1E9_HELVI</name>
<dbReference type="EMBL" id="NWSH01003653">
    <property type="protein sequence ID" value="PCG65987.1"/>
    <property type="molecule type" value="Genomic_DNA"/>
</dbReference>
<dbReference type="PANTHER" id="PTHR20997">
    <property type="entry name" value="EG:BACR42I17.2 PROTEIN-RELATED"/>
    <property type="match status" value="1"/>
</dbReference>
<reference evidence="2" key="1">
    <citation type="submission" date="2017-09" db="EMBL/GenBank/DDBJ databases">
        <title>Contemporary evolution of a Lepidopteran species, Heliothis virescens, in response to modern agricultural practices.</title>
        <authorList>
            <person name="Fritz M.L."/>
            <person name="Deyonke A.M."/>
            <person name="Papanicolaou A."/>
            <person name="Micinski S."/>
            <person name="Westbrook J."/>
            <person name="Gould F."/>
        </authorList>
    </citation>
    <scope>NUCLEOTIDE SEQUENCE [LARGE SCALE GENOMIC DNA]</scope>
    <source>
        <strain evidence="2">HvINT-</strain>
        <tissue evidence="2">Whole body</tissue>
    </source>
</reference>
<dbReference type="PANTHER" id="PTHR20997:SF2">
    <property type="entry name" value="EG:BACR42I17.2 PROTEIN-RELATED"/>
    <property type="match status" value="1"/>
</dbReference>
<evidence type="ECO:0008006" key="3">
    <source>
        <dbReference type="Google" id="ProtNLM"/>
    </source>
</evidence>
<protein>
    <recommendedName>
        <fullName evidence="3">27 kDa hemolymph protein</fullName>
    </recommendedName>
</protein>
<proteinExistence type="predicted"/>
<dbReference type="Pfam" id="PF07165">
    <property type="entry name" value="DUF1397"/>
    <property type="match status" value="1"/>
</dbReference>
<dbReference type="STRING" id="7102.A0A2A4J1E9"/>